<reference evidence="2" key="1">
    <citation type="journal article" date="2021" name="ISME J.">
        <title>Evolutionary origin and ecological implication of a unique nif island in free-living Bradyrhizobium lineages.</title>
        <authorList>
            <person name="Tao J."/>
        </authorList>
    </citation>
    <scope>NUCLEOTIDE SEQUENCE [LARGE SCALE GENOMIC DNA]</scope>
    <source>
        <strain evidence="2">SZCCT0434</strain>
    </source>
</reference>
<sequence>MAENRSHNRRRRLCPDVKLSELEKRFPNDLAWKITYDPTVFVTNTIHEVKKTLIEAFILVVLVVFLRACPA</sequence>
<name>A0ABS5FS05_9BRAD</name>
<dbReference type="InterPro" id="IPR001036">
    <property type="entry name" value="Acrflvin-R"/>
</dbReference>
<evidence type="ECO:0000313" key="1">
    <source>
        <dbReference type="EMBL" id="MBR0799594.1"/>
    </source>
</evidence>
<gene>
    <name evidence="1" type="ORF">JQ615_29900</name>
</gene>
<dbReference type="Gene3D" id="1.20.1640.10">
    <property type="entry name" value="Multidrug efflux transporter AcrB transmembrane domain"/>
    <property type="match status" value="1"/>
</dbReference>
<dbReference type="Gene3D" id="3.30.70.1320">
    <property type="entry name" value="Multidrug efflux transporter AcrB pore domain like"/>
    <property type="match status" value="1"/>
</dbReference>
<proteinExistence type="predicted"/>
<organism evidence="1 2">
    <name type="scientific">Bradyrhizobium jicamae</name>
    <dbReference type="NCBI Taxonomy" id="280332"/>
    <lineage>
        <taxon>Bacteria</taxon>
        <taxon>Pseudomonadati</taxon>
        <taxon>Pseudomonadota</taxon>
        <taxon>Alphaproteobacteria</taxon>
        <taxon>Hyphomicrobiales</taxon>
        <taxon>Nitrobacteraceae</taxon>
        <taxon>Bradyrhizobium</taxon>
    </lineage>
</organism>
<keyword evidence="2" id="KW-1185">Reference proteome</keyword>
<protein>
    <submittedName>
        <fullName evidence="1">Efflux RND transporter permease subunit</fullName>
    </submittedName>
</protein>
<comment type="caution">
    <text evidence="1">The sequence shown here is derived from an EMBL/GenBank/DDBJ whole genome shotgun (WGS) entry which is preliminary data.</text>
</comment>
<dbReference type="Proteomes" id="UP001315278">
    <property type="component" value="Unassembled WGS sequence"/>
</dbReference>
<accession>A0ABS5FS05</accession>
<dbReference type="EMBL" id="JAFCJH010000041">
    <property type="protein sequence ID" value="MBR0799594.1"/>
    <property type="molecule type" value="Genomic_DNA"/>
</dbReference>
<dbReference type="Pfam" id="PF00873">
    <property type="entry name" value="ACR_tran"/>
    <property type="match status" value="1"/>
</dbReference>
<evidence type="ECO:0000313" key="2">
    <source>
        <dbReference type="Proteomes" id="UP001315278"/>
    </source>
</evidence>